<dbReference type="STRING" id="67801.A0A1B0B498"/>
<feature type="region of interest" description="Disordered" evidence="14">
    <location>
        <begin position="42"/>
        <end position="104"/>
    </location>
</feature>
<comment type="subcellular location">
    <subcellularLocation>
        <location evidence="3">Cell surface</location>
    </subcellularLocation>
    <subcellularLocation>
        <location evidence="2">Endoplasmic reticulum</location>
    </subcellularLocation>
    <subcellularLocation>
        <location evidence="4">Golgi apparatus</location>
        <location evidence="4">Golgi stack</location>
    </subcellularLocation>
</comment>
<feature type="compositionally biased region" description="Low complexity" evidence="14">
    <location>
        <begin position="1485"/>
        <end position="1496"/>
    </location>
</feature>
<dbReference type="Pfam" id="PF12548">
    <property type="entry name" value="DUF3740"/>
    <property type="match status" value="1"/>
</dbReference>
<dbReference type="GO" id="GO:0005539">
    <property type="term" value="F:glycosaminoglycan binding"/>
    <property type="evidence" value="ECO:0007669"/>
    <property type="project" value="TreeGrafter"/>
</dbReference>
<organism evidence="17 18">
    <name type="scientific">Glossina palpalis gambiensis</name>
    <dbReference type="NCBI Taxonomy" id="67801"/>
    <lineage>
        <taxon>Eukaryota</taxon>
        <taxon>Metazoa</taxon>
        <taxon>Ecdysozoa</taxon>
        <taxon>Arthropoda</taxon>
        <taxon>Hexapoda</taxon>
        <taxon>Insecta</taxon>
        <taxon>Pterygota</taxon>
        <taxon>Neoptera</taxon>
        <taxon>Endopterygota</taxon>
        <taxon>Diptera</taxon>
        <taxon>Brachycera</taxon>
        <taxon>Muscomorpha</taxon>
        <taxon>Hippoboscoidea</taxon>
        <taxon>Glossinidae</taxon>
        <taxon>Glossina</taxon>
    </lineage>
</organism>
<evidence type="ECO:0000259" key="15">
    <source>
        <dbReference type="Pfam" id="PF00884"/>
    </source>
</evidence>
<dbReference type="GO" id="GO:0008449">
    <property type="term" value="F:N-acetylglucosamine-6-sulfatase activity"/>
    <property type="evidence" value="ECO:0007669"/>
    <property type="project" value="TreeGrafter"/>
</dbReference>
<evidence type="ECO:0000256" key="3">
    <source>
        <dbReference type="ARBA" id="ARBA00004241"/>
    </source>
</evidence>
<keyword evidence="13" id="KW-0175">Coiled coil</keyword>
<evidence type="ECO:0000256" key="4">
    <source>
        <dbReference type="ARBA" id="ARBA00004348"/>
    </source>
</evidence>
<dbReference type="PANTHER" id="PTHR43108">
    <property type="entry name" value="N-ACETYLGLUCOSAMINE-6-SULFATASE FAMILY MEMBER"/>
    <property type="match status" value="1"/>
</dbReference>
<evidence type="ECO:0000256" key="1">
    <source>
        <dbReference type="ARBA" id="ARBA00001913"/>
    </source>
</evidence>
<dbReference type="InterPro" id="IPR024609">
    <property type="entry name" value="Extracellular_sulfatase_C"/>
</dbReference>
<dbReference type="GO" id="GO:0009986">
    <property type="term" value="C:cell surface"/>
    <property type="evidence" value="ECO:0007669"/>
    <property type="project" value="UniProtKB-SubCell"/>
</dbReference>
<name>A0A1B0B498_9MUSC</name>
<evidence type="ECO:0000313" key="17">
    <source>
        <dbReference type="EnsemblMetazoa" id="GPPI018350-PA"/>
    </source>
</evidence>
<proteinExistence type="inferred from homology"/>
<evidence type="ECO:0000256" key="7">
    <source>
        <dbReference type="ARBA" id="ARBA00022729"/>
    </source>
</evidence>
<evidence type="ECO:0000256" key="10">
    <source>
        <dbReference type="ARBA" id="ARBA00022837"/>
    </source>
</evidence>
<dbReference type="EMBL" id="JXJN01008223">
    <property type="status" value="NOT_ANNOTATED_CDS"/>
    <property type="molecule type" value="Genomic_DNA"/>
</dbReference>
<dbReference type="SUPFAM" id="SSF53649">
    <property type="entry name" value="Alkaline phosphatase-like"/>
    <property type="match status" value="2"/>
</dbReference>
<dbReference type="InterPro" id="IPR017850">
    <property type="entry name" value="Alkaline_phosphatase_core_sf"/>
</dbReference>
<feature type="compositionally biased region" description="Basic and acidic residues" evidence="14">
    <location>
        <begin position="1505"/>
        <end position="1515"/>
    </location>
</feature>
<evidence type="ECO:0000256" key="13">
    <source>
        <dbReference type="SAM" id="Coils"/>
    </source>
</evidence>
<dbReference type="PROSITE" id="PS00523">
    <property type="entry name" value="SULFATASE_1"/>
    <property type="match status" value="1"/>
</dbReference>
<evidence type="ECO:0000256" key="14">
    <source>
        <dbReference type="SAM" id="MobiDB-lite"/>
    </source>
</evidence>
<evidence type="ECO:0000313" key="18">
    <source>
        <dbReference type="Proteomes" id="UP000092460"/>
    </source>
</evidence>
<dbReference type="EnsemblMetazoa" id="GPPI018350-RA">
    <property type="protein sequence ID" value="GPPI018350-PA"/>
    <property type="gene ID" value="GPPI018350"/>
</dbReference>
<feature type="compositionally biased region" description="Basic and acidic residues" evidence="14">
    <location>
        <begin position="50"/>
        <end position="59"/>
    </location>
</feature>
<dbReference type="Proteomes" id="UP000092460">
    <property type="component" value="Unassembled WGS sequence"/>
</dbReference>
<evidence type="ECO:0000256" key="11">
    <source>
        <dbReference type="ARBA" id="ARBA00023034"/>
    </source>
</evidence>
<evidence type="ECO:0000256" key="12">
    <source>
        <dbReference type="ARBA" id="ARBA00023180"/>
    </source>
</evidence>
<dbReference type="GO" id="GO:0005783">
    <property type="term" value="C:endoplasmic reticulum"/>
    <property type="evidence" value="ECO:0007669"/>
    <property type="project" value="UniProtKB-SubCell"/>
</dbReference>
<sequence length="1527" mass="177221">MHLKSLRKLALFAIISIAFTLNFIHTNVQTVAAKERINLNHTPKYNSNDLWREKRDQQQESKSIYRHKDERHRAQLQPQQSQQTGQQTSKPSYHREKQQKQQLLHDHRQRLHTLGKQKINVATDTTTTTTTMKTTTMNGGANVASQSFRRISRDSNAYSVRKPNIILILTDDQDAELGSLNFMPRTLRILRDGGAEFRHAYTTTPMCCPARSSLLTGMYVHNHMVFTNNDNCSSPQWQATHETRSFATYLSNAGYRTGYFGKYLNKYNGSYIPPGWREWGGLIMNSKYYNYSINMNGQKIKHGFDYNKDYYPDLIANDSIAFLRSSKQQNQRKPVMLTMSFPAPHGPEDSAPQYNHLFFNVTTHHTPSYNLAPNPDKQWILRVTQPMEPVHKRFTDLLMTKRLQTLQSVDVAVERVYNELKTLGEIDNTYLIYTSDHGYHLGQFGLIKGKSFPFEFDVRVPFLMRGPGIQPSRVVEEIVLNVDLAPTFLDLGGVPAPAHMDGRSILPLLFNKHRNIRDTWPDTFLIESSGRRETPEQIAESRARLQIEKFNMKLANSTFVEDLIMMNGATAASPTGIYSDVIDLESREEEQFAEVEKDTDIEDDFDDDEIKVNQDDDLYTSTDVVDDHETEPTDEEIHQQDQFDNNLPPTRYITKMMRLNSECSDPTLLENCRPGQKWKCINENGRWRKHKCKFHLQLQHHLEEITKLPNPQTKRNCACFTPDGVVYTKIRSENYVRDQQRIRKRTQSFTKRARRQKRDTEIREELYHTELPQEMEDLLDLNKNLDIIERHLSLASESRHPRIKRELTSQLFDNPTLFVGDDNKKNSSSNEAISKVIQEIQDTLETLELKFVEHDDMANNRTKSVTKMTTAGFVRGGKFPKVGGRVGTRCFIESQTGKVNCSDVIYDDEKTWRKSRSQIDMLIKVLKDKITHLKDIKKQLRESKQQQLQERYWNNEFITASSGSNGDAFKFNLNNDYINHRQKGRRRGYNSNSNGYHQSHYHSLHNRRHHVYGGNNGNGNGNGNGRRFINFTESNPYYNANVTELTSLTPSKSEITKHEKYIPRNESHVPNNPIEEGRNLLRQHSDVDSTGKESLNKSLIEHKPSINSSSNEGIPIMGENIIKYENNSNRGQKEVIRESYHNKRPLAYDPFEQQKQQFLGPAECYCEHEPETDIDSKEIARETRRRIKEERQRRKERKRIKKARLEKECLSEKMNCFSHDNSHWRTAPLWNDKPFCFCMNANNNTYSCIRTINSTHNYLYCEFTTGLITYYDLQIDPFETTNRASSLTAPQKASMHDVLEKLKNCKGSNCTLRKQEPPAKTANALNNIARDIKWKPHESTSLGNTMTSPSNVIITNQMDIDGTLAKRRKISNRWSNTNSIRKKPLKHHHQHHHFNPHHPHYSRTHPQHIRPSAFINRHQNGVMMMTNQRNYNLRRNRFHSAEINQRLQHHLTSAILTSNNRTKENENKFANNKTKIIKPIIENGTVSSSTSTTTTTKPVANGSLIERKKEEHSRQQSELFESIKPNT</sequence>
<keyword evidence="18" id="KW-1185">Reference proteome</keyword>
<dbReference type="CDD" id="cd16147">
    <property type="entry name" value="G6S"/>
    <property type="match status" value="1"/>
</dbReference>
<keyword evidence="6" id="KW-0479">Metal-binding</keyword>
<keyword evidence="9" id="KW-0256">Endoplasmic reticulum</keyword>
<dbReference type="GO" id="GO:0046872">
    <property type="term" value="F:metal ion binding"/>
    <property type="evidence" value="ECO:0007669"/>
    <property type="project" value="UniProtKB-KW"/>
</dbReference>
<feature type="region of interest" description="Disordered" evidence="14">
    <location>
        <begin position="1485"/>
        <end position="1527"/>
    </location>
</feature>
<reference evidence="17" key="2">
    <citation type="submission" date="2020-05" db="UniProtKB">
        <authorList>
            <consortium name="EnsemblMetazoa"/>
        </authorList>
    </citation>
    <scope>IDENTIFICATION</scope>
    <source>
        <strain evidence="17">IAEA</strain>
    </source>
</reference>
<feature type="domain" description="Extracellular sulfatase C-terminal" evidence="16">
    <location>
        <begin position="752"/>
        <end position="949"/>
    </location>
</feature>
<feature type="compositionally biased region" description="Basic and acidic residues" evidence="14">
    <location>
        <begin position="93"/>
        <end position="104"/>
    </location>
</feature>
<evidence type="ECO:0000256" key="6">
    <source>
        <dbReference type="ARBA" id="ARBA00022723"/>
    </source>
</evidence>
<keyword evidence="11" id="KW-0333">Golgi apparatus</keyword>
<evidence type="ECO:0008006" key="19">
    <source>
        <dbReference type="Google" id="ProtNLM"/>
    </source>
</evidence>
<keyword evidence="12" id="KW-0325">Glycoprotein</keyword>
<accession>A0A1B0B498</accession>
<keyword evidence="7" id="KW-0732">Signal</keyword>
<feature type="compositionally biased region" description="Low complexity" evidence="14">
    <location>
        <begin position="75"/>
        <end position="87"/>
    </location>
</feature>
<dbReference type="Gene3D" id="3.40.720.10">
    <property type="entry name" value="Alkaline Phosphatase, subunit A"/>
    <property type="match status" value="1"/>
</dbReference>
<dbReference type="InterPro" id="IPR024607">
    <property type="entry name" value="Sulfatase_CS"/>
</dbReference>
<evidence type="ECO:0000256" key="2">
    <source>
        <dbReference type="ARBA" id="ARBA00004240"/>
    </source>
</evidence>
<dbReference type="VEuPathDB" id="VectorBase:GPPI018350"/>
<protein>
    <recommendedName>
        <fullName evidence="19">Sulfatase N-terminal domain-containing protein</fullName>
    </recommendedName>
</protein>
<evidence type="ECO:0000259" key="16">
    <source>
        <dbReference type="Pfam" id="PF12548"/>
    </source>
</evidence>
<dbReference type="FunFam" id="3.40.720.10:FF:000050">
    <property type="entry name" value="Extracellular sulfatase SULF-1"/>
    <property type="match status" value="1"/>
</dbReference>
<evidence type="ECO:0000256" key="8">
    <source>
        <dbReference type="ARBA" id="ARBA00022801"/>
    </source>
</evidence>
<keyword evidence="8" id="KW-0378">Hydrolase</keyword>
<dbReference type="PANTHER" id="PTHR43108:SF16">
    <property type="entry name" value="EXTRACELLULAR SULFATASE SULF-1 HOMOLOG"/>
    <property type="match status" value="1"/>
</dbReference>
<comment type="similarity">
    <text evidence="5">Belongs to the sulfatase family.</text>
</comment>
<dbReference type="InterPro" id="IPR000917">
    <property type="entry name" value="Sulfatase_N"/>
</dbReference>
<dbReference type="GO" id="GO:0005795">
    <property type="term" value="C:Golgi stack"/>
    <property type="evidence" value="ECO:0007669"/>
    <property type="project" value="UniProtKB-SubCell"/>
</dbReference>
<feature type="compositionally biased region" description="Polar residues" evidence="14">
    <location>
        <begin position="1516"/>
        <end position="1527"/>
    </location>
</feature>
<comment type="cofactor">
    <cofactor evidence="1">
        <name>Ca(2+)</name>
        <dbReference type="ChEBI" id="CHEBI:29108"/>
    </cofactor>
</comment>
<feature type="coiled-coil region" evidence="13">
    <location>
        <begin position="923"/>
        <end position="950"/>
    </location>
</feature>
<reference evidence="18" key="1">
    <citation type="submission" date="2015-01" db="EMBL/GenBank/DDBJ databases">
        <authorList>
            <person name="Aksoy S."/>
            <person name="Warren W."/>
            <person name="Wilson R.K."/>
        </authorList>
    </citation>
    <scope>NUCLEOTIDE SEQUENCE [LARGE SCALE GENOMIC DNA]</scope>
    <source>
        <strain evidence="18">IAEA</strain>
    </source>
</reference>
<evidence type="ECO:0000256" key="5">
    <source>
        <dbReference type="ARBA" id="ARBA00008779"/>
    </source>
</evidence>
<dbReference type="Pfam" id="PF00884">
    <property type="entry name" value="Sulfatase"/>
    <property type="match status" value="1"/>
</dbReference>
<feature type="coiled-coil region" evidence="13">
    <location>
        <begin position="1177"/>
        <end position="1213"/>
    </location>
</feature>
<evidence type="ECO:0000256" key="9">
    <source>
        <dbReference type="ARBA" id="ARBA00022824"/>
    </source>
</evidence>
<feature type="domain" description="Sulfatase N-terminal" evidence="15">
    <location>
        <begin position="163"/>
        <end position="494"/>
    </location>
</feature>
<keyword evidence="10" id="KW-0106">Calcium</keyword>